<sequence>MVVNFLAIQIMIVQRQSPLYILNAGFIFVDSIDRERNTIRMIDADKNQDWGKGYKRKWRKG</sequence>
<comment type="caution">
    <text evidence="1">The sequence shown here is derived from an EMBL/GenBank/DDBJ whole genome shotgun (WGS) entry which is preliminary data.</text>
</comment>
<name>A0ACB0LNB2_TRIPR</name>
<organism evidence="1 2">
    <name type="scientific">Trifolium pratense</name>
    <name type="common">Red clover</name>
    <dbReference type="NCBI Taxonomy" id="57577"/>
    <lineage>
        <taxon>Eukaryota</taxon>
        <taxon>Viridiplantae</taxon>
        <taxon>Streptophyta</taxon>
        <taxon>Embryophyta</taxon>
        <taxon>Tracheophyta</taxon>
        <taxon>Spermatophyta</taxon>
        <taxon>Magnoliopsida</taxon>
        <taxon>eudicotyledons</taxon>
        <taxon>Gunneridae</taxon>
        <taxon>Pentapetalae</taxon>
        <taxon>rosids</taxon>
        <taxon>fabids</taxon>
        <taxon>Fabales</taxon>
        <taxon>Fabaceae</taxon>
        <taxon>Papilionoideae</taxon>
        <taxon>50 kb inversion clade</taxon>
        <taxon>NPAAA clade</taxon>
        <taxon>Hologalegina</taxon>
        <taxon>IRL clade</taxon>
        <taxon>Trifolieae</taxon>
        <taxon>Trifolium</taxon>
    </lineage>
</organism>
<proteinExistence type="predicted"/>
<dbReference type="Proteomes" id="UP001177021">
    <property type="component" value="Unassembled WGS sequence"/>
</dbReference>
<accession>A0ACB0LNB2</accession>
<keyword evidence="2" id="KW-1185">Reference proteome</keyword>
<reference evidence="1" key="1">
    <citation type="submission" date="2023-10" db="EMBL/GenBank/DDBJ databases">
        <authorList>
            <person name="Rodriguez Cubillos JULIANA M."/>
            <person name="De Vega J."/>
        </authorList>
    </citation>
    <scope>NUCLEOTIDE SEQUENCE</scope>
</reference>
<gene>
    <name evidence="1" type="ORF">MILVUS5_LOCUS34930</name>
</gene>
<evidence type="ECO:0000313" key="1">
    <source>
        <dbReference type="EMBL" id="CAJ2670984.1"/>
    </source>
</evidence>
<evidence type="ECO:0000313" key="2">
    <source>
        <dbReference type="Proteomes" id="UP001177021"/>
    </source>
</evidence>
<dbReference type="EMBL" id="CASHSV030000615">
    <property type="protein sequence ID" value="CAJ2670984.1"/>
    <property type="molecule type" value="Genomic_DNA"/>
</dbReference>
<protein>
    <submittedName>
        <fullName evidence="1">Uncharacterized protein</fullName>
    </submittedName>
</protein>